<accession>A0AAD6UX24</accession>
<proteinExistence type="predicted"/>
<feature type="region of interest" description="Disordered" evidence="1">
    <location>
        <begin position="274"/>
        <end position="349"/>
    </location>
</feature>
<sequence>MDDTLPNWCTGCDRQIIPKRTLVPVPANRSLSPHHDLRTPAARSPVRTRIVIDQSPAPLYCSSACHQKDLENFAGRPNYLDNASSATSNDSLVSVSNASQDSSYRRSTPNSRSIAVLQRECGLMPLPAPTSETYNELVPRVVPDPARPLEYTSGVMMANRRMEAILPKPLKPGERPGPVTPVAGWTDGSQAWRASTYSFAPPPRSRADASDPNCAAYGSFVASAHRSTSGVVATAAQSAPASPSSSFSSSCSSRKSDLLSSFEDSFARRSSTRISLFSPGTSPGSSAISSPPRTLSSAGGMLLVPEVRMRPRSGTSGTSASLDSVPQRTRRYSCRNRSDDDEPECSTDPEEAAYIRASAPEDHPPQRPNIETRPWSYDNVRTYPVMSLPPLKEMRIVDGVEVEVRVPRPVKRLFTFAPVEAVKPGYS</sequence>
<protein>
    <submittedName>
        <fullName evidence="2">Uncharacterized protein</fullName>
    </submittedName>
</protein>
<organism evidence="2 3">
    <name type="scientific">Mycena pura</name>
    <dbReference type="NCBI Taxonomy" id="153505"/>
    <lineage>
        <taxon>Eukaryota</taxon>
        <taxon>Fungi</taxon>
        <taxon>Dikarya</taxon>
        <taxon>Basidiomycota</taxon>
        <taxon>Agaricomycotina</taxon>
        <taxon>Agaricomycetes</taxon>
        <taxon>Agaricomycetidae</taxon>
        <taxon>Agaricales</taxon>
        <taxon>Marasmiineae</taxon>
        <taxon>Mycenaceae</taxon>
        <taxon>Mycena</taxon>
    </lineage>
</organism>
<reference evidence="2" key="1">
    <citation type="submission" date="2023-03" db="EMBL/GenBank/DDBJ databases">
        <title>Massive genome expansion in bonnet fungi (Mycena s.s.) driven by repeated elements and novel gene families across ecological guilds.</title>
        <authorList>
            <consortium name="Lawrence Berkeley National Laboratory"/>
            <person name="Harder C.B."/>
            <person name="Miyauchi S."/>
            <person name="Viragh M."/>
            <person name="Kuo A."/>
            <person name="Thoen E."/>
            <person name="Andreopoulos B."/>
            <person name="Lu D."/>
            <person name="Skrede I."/>
            <person name="Drula E."/>
            <person name="Henrissat B."/>
            <person name="Morin E."/>
            <person name="Kohler A."/>
            <person name="Barry K."/>
            <person name="LaButti K."/>
            <person name="Morin E."/>
            <person name="Salamov A."/>
            <person name="Lipzen A."/>
            <person name="Mereny Z."/>
            <person name="Hegedus B."/>
            <person name="Baldrian P."/>
            <person name="Stursova M."/>
            <person name="Weitz H."/>
            <person name="Taylor A."/>
            <person name="Grigoriev I.V."/>
            <person name="Nagy L.G."/>
            <person name="Martin F."/>
            <person name="Kauserud H."/>
        </authorList>
    </citation>
    <scope>NUCLEOTIDE SEQUENCE</scope>
    <source>
        <strain evidence="2">9144</strain>
    </source>
</reference>
<feature type="compositionally biased region" description="Polar residues" evidence="1">
    <location>
        <begin position="274"/>
        <end position="297"/>
    </location>
</feature>
<comment type="caution">
    <text evidence="2">The sequence shown here is derived from an EMBL/GenBank/DDBJ whole genome shotgun (WGS) entry which is preliminary data.</text>
</comment>
<name>A0AAD6UX24_9AGAR</name>
<feature type="compositionally biased region" description="Polar residues" evidence="1">
    <location>
        <begin position="313"/>
        <end position="327"/>
    </location>
</feature>
<dbReference type="AlphaFoldDB" id="A0AAD6UX24"/>
<evidence type="ECO:0000313" key="3">
    <source>
        <dbReference type="Proteomes" id="UP001219525"/>
    </source>
</evidence>
<evidence type="ECO:0000313" key="2">
    <source>
        <dbReference type="EMBL" id="KAJ7194122.1"/>
    </source>
</evidence>
<keyword evidence="3" id="KW-1185">Reference proteome</keyword>
<dbReference type="EMBL" id="JARJCW010000101">
    <property type="protein sequence ID" value="KAJ7194122.1"/>
    <property type="molecule type" value="Genomic_DNA"/>
</dbReference>
<evidence type="ECO:0000256" key="1">
    <source>
        <dbReference type="SAM" id="MobiDB-lite"/>
    </source>
</evidence>
<feature type="compositionally biased region" description="Acidic residues" evidence="1">
    <location>
        <begin position="339"/>
        <end position="349"/>
    </location>
</feature>
<feature type="region of interest" description="Disordered" evidence="1">
    <location>
        <begin position="84"/>
        <end position="111"/>
    </location>
</feature>
<gene>
    <name evidence="2" type="ORF">GGX14DRAFT_378271</name>
</gene>
<dbReference type="Proteomes" id="UP001219525">
    <property type="component" value="Unassembled WGS sequence"/>
</dbReference>